<dbReference type="InterPro" id="IPR008928">
    <property type="entry name" value="6-hairpin_glycosidase_sf"/>
</dbReference>
<name>A0AAD5KCW1_9FUNG</name>
<dbReference type="GO" id="GO:0005975">
    <property type="term" value="P:carbohydrate metabolic process"/>
    <property type="evidence" value="ECO:0007669"/>
    <property type="project" value="InterPro"/>
</dbReference>
<gene>
    <name evidence="2" type="ORF">BDA99DRAFT_493239</name>
</gene>
<evidence type="ECO:0000313" key="2">
    <source>
        <dbReference type="EMBL" id="KAI9278838.1"/>
    </source>
</evidence>
<dbReference type="PANTHER" id="PTHR42899:SF1">
    <property type="entry name" value="SPERMATOGENESIS-ASSOCIATED PROTEIN 20"/>
    <property type="match status" value="1"/>
</dbReference>
<dbReference type="InterPro" id="IPR004879">
    <property type="entry name" value="Ssp411-like_TRX"/>
</dbReference>
<sequence>MRSFVSRLRSNPVTTQLRVSTKCTPARPLLRVREIPRSFTTQSLRSSTLLTQQQSLKGHGISGFHTSHVISAAIPKHTNRLVNEKSPYLLQHAHNPVDWYPWSKEAFEKAINENKPIFLSIGYSTCHWCHVMEHESFENEETAKYMNEHFINIKVDREENPAVDKLYMTYIQLISGRGGWPMSVFLTPDLAPFFGGTYFPPGDQYGTPGFRTLLQRVVEIWEGAEDKIREDADSTIAQLRAYADSDPLDLENAGTLIHPDHIIPAAYKHFDTAFDAEEGGFTAAPKFPTPVQVQFLFEYFAYNQKNEENAQDAKKALDMALFTLKKIAMGGIRDHIGSGFHRYSTDKYWHVPHFEKMLYDQAQLLSAYTSAYLISRDQGFADVAKDIVKYVSQDLQNPTGGFYSAEDADSLPTAQSSKKLEGAFYVWEMQQLEEILGSNAAKVFNKYYGVHKDGNVDPAQDPQNELVMQNVLAEQESVDDVAKELGMTAEEVGSILQESKSKLKKFREEYRPKPHCDDKILTSWNGLMISGLAQAANAFRDNDILNLATNAADFIHNELYVPKSGVLLRSYRSGASDIEGFLDDYSYMIQGLLDLYEATYDEKWISWAYDLQQKQNELFYDNDKGGFFNAQATDKSVLVRLKDEQDGAEPSANAVSLRNLVRLGTILEQEDYVVKARNTIGSFATSVSKFPFAMPTLLGSFLLMVNGVKQIVLTGDDEAQLEPFKQIISQAFVPNKISVQAKKGGLIAEKNPIVAQLAEDDKVAAYICENFTCGLPVQDVNEFRAKIES</sequence>
<feature type="domain" description="Spermatogenesis-associated protein 20-like TRX" evidence="1">
    <location>
        <begin position="78"/>
        <end position="239"/>
    </location>
</feature>
<proteinExistence type="predicted"/>
<evidence type="ECO:0000259" key="1">
    <source>
        <dbReference type="Pfam" id="PF03190"/>
    </source>
</evidence>
<dbReference type="Gene3D" id="3.40.30.10">
    <property type="entry name" value="Glutaredoxin"/>
    <property type="match status" value="1"/>
</dbReference>
<dbReference type="CDD" id="cd02955">
    <property type="entry name" value="SSP411"/>
    <property type="match status" value="1"/>
</dbReference>
<dbReference type="AlphaFoldDB" id="A0AAD5KCW1"/>
<dbReference type="Gene3D" id="1.50.10.10">
    <property type="match status" value="1"/>
</dbReference>
<protein>
    <recommendedName>
        <fullName evidence="1">Spermatogenesis-associated protein 20-like TRX domain-containing protein</fullName>
    </recommendedName>
</protein>
<dbReference type="InterPro" id="IPR012341">
    <property type="entry name" value="6hp_glycosidase-like_sf"/>
</dbReference>
<accession>A0AAD5KCW1</accession>
<dbReference type="SUPFAM" id="SSF52833">
    <property type="entry name" value="Thioredoxin-like"/>
    <property type="match status" value="1"/>
</dbReference>
<reference evidence="2" key="1">
    <citation type="journal article" date="2022" name="IScience">
        <title>Evolution of zygomycete secretomes and the origins of terrestrial fungal ecologies.</title>
        <authorList>
            <person name="Chang Y."/>
            <person name="Wang Y."/>
            <person name="Mondo S."/>
            <person name="Ahrendt S."/>
            <person name="Andreopoulos W."/>
            <person name="Barry K."/>
            <person name="Beard J."/>
            <person name="Benny G.L."/>
            <person name="Blankenship S."/>
            <person name="Bonito G."/>
            <person name="Cuomo C."/>
            <person name="Desiro A."/>
            <person name="Gervers K.A."/>
            <person name="Hundley H."/>
            <person name="Kuo A."/>
            <person name="LaButti K."/>
            <person name="Lang B.F."/>
            <person name="Lipzen A."/>
            <person name="O'Donnell K."/>
            <person name="Pangilinan J."/>
            <person name="Reynolds N."/>
            <person name="Sandor L."/>
            <person name="Smith M.E."/>
            <person name="Tsang A."/>
            <person name="Grigoriev I.V."/>
            <person name="Stajich J.E."/>
            <person name="Spatafora J.W."/>
        </authorList>
    </citation>
    <scope>NUCLEOTIDE SEQUENCE</scope>
    <source>
        <strain evidence="2">RSA 2281</strain>
    </source>
</reference>
<keyword evidence="3" id="KW-1185">Reference proteome</keyword>
<organism evidence="2 3">
    <name type="scientific">Phascolomyces articulosus</name>
    <dbReference type="NCBI Taxonomy" id="60185"/>
    <lineage>
        <taxon>Eukaryota</taxon>
        <taxon>Fungi</taxon>
        <taxon>Fungi incertae sedis</taxon>
        <taxon>Mucoromycota</taxon>
        <taxon>Mucoromycotina</taxon>
        <taxon>Mucoromycetes</taxon>
        <taxon>Mucorales</taxon>
        <taxon>Lichtheimiaceae</taxon>
        <taxon>Phascolomyces</taxon>
    </lineage>
</organism>
<dbReference type="InterPro" id="IPR036249">
    <property type="entry name" value="Thioredoxin-like_sf"/>
</dbReference>
<dbReference type="InterPro" id="IPR024705">
    <property type="entry name" value="Ssp411"/>
</dbReference>
<dbReference type="Pfam" id="PF03190">
    <property type="entry name" value="Thioredox_DsbH"/>
    <property type="match status" value="1"/>
</dbReference>
<reference evidence="2" key="2">
    <citation type="submission" date="2023-02" db="EMBL/GenBank/DDBJ databases">
        <authorList>
            <consortium name="DOE Joint Genome Institute"/>
            <person name="Mondo S.J."/>
            <person name="Chang Y."/>
            <person name="Wang Y."/>
            <person name="Ahrendt S."/>
            <person name="Andreopoulos W."/>
            <person name="Barry K."/>
            <person name="Beard J."/>
            <person name="Benny G.L."/>
            <person name="Blankenship S."/>
            <person name="Bonito G."/>
            <person name="Cuomo C."/>
            <person name="Desiro A."/>
            <person name="Gervers K.A."/>
            <person name="Hundley H."/>
            <person name="Kuo A."/>
            <person name="LaButti K."/>
            <person name="Lang B.F."/>
            <person name="Lipzen A."/>
            <person name="O'Donnell K."/>
            <person name="Pangilinan J."/>
            <person name="Reynolds N."/>
            <person name="Sandor L."/>
            <person name="Smith M.W."/>
            <person name="Tsang A."/>
            <person name="Grigoriev I.V."/>
            <person name="Stajich J.E."/>
            <person name="Spatafora J.W."/>
        </authorList>
    </citation>
    <scope>NUCLEOTIDE SEQUENCE</scope>
    <source>
        <strain evidence="2">RSA 2281</strain>
    </source>
</reference>
<dbReference type="PIRSF" id="PIRSF006402">
    <property type="entry name" value="UCP006402_thioredoxin"/>
    <property type="match status" value="1"/>
</dbReference>
<dbReference type="GO" id="GO:0003824">
    <property type="term" value="F:catalytic activity"/>
    <property type="evidence" value="ECO:0007669"/>
    <property type="project" value="UniProtKB-ARBA"/>
</dbReference>
<dbReference type="SUPFAM" id="SSF48208">
    <property type="entry name" value="Six-hairpin glycosidases"/>
    <property type="match status" value="1"/>
</dbReference>
<dbReference type="EMBL" id="JAIXMP010000001">
    <property type="protein sequence ID" value="KAI9278838.1"/>
    <property type="molecule type" value="Genomic_DNA"/>
</dbReference>
<comment type="caution">
    <text evidence="2">The sequence shown here is derived from an EMBL/GenBank/DDBJ whole genome shotgun (WGS) entry which is preliminary data.</text>
</comment>
<dbReference type="PANTHER" id="PTHR42899">
    <property type="entry name" value="SPERMATOGENESIS-ASSOCIATED PROTEIN 20"/>
    <property type="match status" value="1"/>
</dbReference>
<dbReference type="Proteomes" id="UP001209540">
    <property type="component" value="Unassembled WGS sequence"/>
</dbReference>
<evidence type="ECO:0000313" key="3">
    <source>
        <dbReference type="Proteomes" id="UP001209540"/>
    </source>
</evidence>